<dbReference type="GO" id="GO:0008422">
    <property type="term" value="F:beta-glucosidase activity"/>
    <property type="evidence" value="ECO:0007669"/>
    <property type="project" value="TreeGrafter"/>
</dbReference>
<evidence type="ECO:0000313" key="4">
    <source>
        <dbReference type="EMBL" id="KKL76843.1"/>
    </source>
</evidence>
<dbReference type="SUPFAM" id="SSF51445">
    <property type="entry name" value="(Trans)glycosidases"/>
    <property type="match status" value="1"/>
</dbReference>
<dbReference type="PANTHER" id="PTHR10353">
    <property type="entry name" value="GLYCOSYL HYDROLASE"/>
    <property type="match status" value="1"/>
</dbReference>
<evidence type="ECO:0000256" key="1">
    <source>
        <dbReference type="ARBA" id="ARBA00010838"/>
    </source>
</evidence>
<reference evidence="4" key="1">
    <citation type="journal article" date="2015" name="Nature">
        <title>Complex archaea that bridge the gap between prokaryotes and eukaryotes.</title>
        <authorList>
            <person name="Spang A."/>
            <person name="Saw J.H."/>
            <person name="Jorgensen S.L."/>
            <person name="Zaremba-Niedzwiedzka K."/>
            <person name="Martijn J."/>
            <person name="Lind A.E."/>
            <person name="van Eijk R."/>
            <person name="Schleper C."/>
            <person name="Guy L."/>
            <person name="Ettema T.J."/>
        </authorList>
    </citation>
    <scope>NUCLEOTIDE SEQUENCE</scope>
</reference>
<dbReference type="AlphaFoldDB" id="A0A0F9ERV7"/>
<evidence type="ECO:0008006" key="5">
    <source>
        <dbReference type="Google" id="ProtNLM"/>
    </source>
</evidence>
<feature type="non-terminal residue" evidence="4">
    <location>
        <position position="311"/>
    </location>
</feature>
<dbReference type="GO" id="GO:0005975">
    <property type="term" value="P:carbohydrate metabolic process"/>
    <property type="evidence" value="ECO:0007669"/>
    <property type="project" value="InterPro"/>
</dbReference>
<gene>
    <name evidence="4" type="ORF">LCGC14_2040820</name>
</gene>
<name>A0A0F9ERV7_9ZZZZ</name>
<evidence type="ECO:0000256" key="2">
    <source>
        <dbReference type="ARBA" id="ARBA00022801"/>
    </source>
</evidence>
<protein>
    <recommendedName>
        <fullName evidence="5">Glycoside hydrolase family 1 protein</fullName>
    </recommendedName>
</protein>
<comment type="similarity">
    <text evidence="1">Belongs to the glycosyl hydrolase 1 family.</text>
</comment>
<keyword evidence="2" id="KW-0378">Hydrolase</keyword>
<comment type="caution">
    <text evidence="4">The sequence shown here is derived from an EMBL/GenBank/DDBJ whole genome shotgun (WGS) entry which is preliminary data.</text>
</comment>
<evidence type="ECO:0000256" key="3">
    <source>
        <dbReference type="ARBA" id="ARBA00023295"/>
    </source>
</evidence>
<sequence length="311" mass="35099">MEGNNRNNQWWAWEQEGGNIRDGTTSGLACDHYNRFEDDFALAEELGHNAHRLSIEWSRIEPEEGRWDEKEVEHYRRVIESLHRHGLTPFVTLHHFTNPLWFEQQGGWTSPRAPDLIARYAGYMAKQLGEAVPFWLTINEPSVVPAACYLAGMHPPAKRDMGLAMQAARHILIAHGKMYQAVREAAPHDPQVGPVLNMIYVEPASDSEEDRRAAQLFDQYWNSYWLEGIRDGVVGPPAGGGEEAPGLKGTWDIIGLNNYSRSVIAAGPPPMGLRQVPPGPDAETSTMGWEVYPEGFYRVQVRLKPYGKPIY</sequence>
<dbReference type="Pfam" id="PF00232">
    <property type="entry name" value="Glyco_hydro_1"/>
    <property type="match status" value="1"/>
</dbReference>
<dbReference type="PANTHER" id="PTHR10353:SF209">
    <property type="entry name" value="GALACTOLIPID GALACTOSYLTRANSFERASE SFR2, CHLOROPLASTIC"/>
    <property type="match status" value="1"/>
</dbReference>
<proteinExistence type="inferred from homology"/>
<dbReference type="EMBL" id="LAZR01023926">
    <property type="protein sequence ID" value="KKL76843.1"/>
    <property type="molecule type" value="Genomic_DNA"/>
</dbReference>
<accession>A0A0F9ERV7</accession>
<dbReference type="InterPro" id="IPR001360">
    <property type="entry name" value="Glyco_hydro_1"/>
</dbReference>
<dbReference type="InterPro" id="IPR017853">
    <property type="entry name" value="GH"/>
</dbReference>
<dbReference type="Gene3D" id="3.20.20.80">
    <property type="entry name" value="Glycosidases"/>
    <property type="match status" value="1"/>
</dbReference>
<organism evidence="4">
    <name type="scientific">marine sediment metagenome</name>
    <dbReference type="NCBI Taxonomy" id="412755"/>
    <lineage>
        <taxon>unclassified sequences</taxon>
        <taxon>metagenomes</taxon>
        <taxon>ecological metagenomes</taxon>
    </lineage>
</organism>
<keyword evidence="3" id="KW-0326">Glycosidase</keyword>